<keyword evidence="10" id="KW-1185">Reference proteome</keyword>
<keyword evidence="3 8" id="KW-0479">Metal-binding</keyword>
<dbReference type="SUPFAM" id="SSF54862">
    <property type="entry name" value="4Fe-4S ferredoxins"/>
    <property type="match status" value="1"/>
</dbReference>
<comment type="cofactor">
    <cofactor evidence="1">
        <name>[3Fe-4S] cluster</name>
        <dbReference type="ChEBI" id="CHEBI:21137"/>
    </cofactor>
</comment>
<evidence type="ECO:0000256" key="1">
    <source>
        <dbReference type="ARBA" id="ARBA00001927"/>
    </source>
</evidence>
<dbReference type="PANTHER" id="PTHR36923">
    <property type="entry name" value="FERREDOXIN"/>
    <property type="match status" value="1"/>
</dbReference>
<reference evidence="9 10" key="1">
    <citation type="submission" date="2021-08" db="EMBL/GenBank/DDBJ databases">
        <title>Draft genome sequence of Mycolicibacterium sp. NGTWS1702 strain.</title>
        <authorList>
            <person name="Matsumoto M."/>
            <person name="Tang B.C.C."/>
            <person name="Machida Y."/>
            <person name="Matoyama H."/>
            <person name="Kishihara T."/>
            <person name="Sato S."/>
            <person name="Kondo I."/>
            <person name="Sano M."/>
            <person name="Kato G."/>
        </authorList>
    </citation>
    <scope>NUCLEOTIDE SEQUENCE [LARGE SCALE GENOMIC DNA]</scope>
    <source>
        <strain evidence="9 10">NGTWSNA01</strain>
    </source>
</reference>
<keyword evidence="2 8" id="KW-0813">Transport</keyword>
<evidence type="ECO:0000313" key="9">
    <source>
        <dbReference type="EMBL" id="GJF09061.1"/>
    </source>
</evidence>
<gene>
    <name evidence="9" type="ORF">NGTWS1702_02720</name>
</gene>
<dbReference type="EMBL" id="BPRH01000309">
    <property type="protein sequence ID" value="GJF09061.1"/>
    <property type="molecule type" value="Genomic_DNA"/>
</dbReference>
<dbReference type="InterPro" id="IPR001080">
    <property type="entry name" value="3Fe4S_ferredoxin"/>
</dbReference>
<comment type="function">
    <text evidence="8">Ferredoxins are iron-sulfur proteins that transfer electrons in a wide variety of metabolic reactions.</text>
</comment>
<organism evidence="9 10">
    <name type="scientific">Mycolicibacterium cyprinidarum</name>
    <dbReference type="NCBI Taxonomy" id="2860311"/>
    <lineage>
        <taxon>Bacteria</taxon>
        <taxon>Bacillati</taxon>
        <taxon>Actinomycetota</taxon>
        <taxon>Actinomycetes</taxon>
        <taxon>Mycobacteriales</taxon>
        <taxon>Mycobacteriaceae</taxon>
        <taxon>Mycolicibacterium</taxon>
    </lineage>
</organism>
<sequence>MGSYRVEVDADLCQGHAMCELEAPGVFTVPKRGTVEITDAEPSDDIREDVERAVEMCPTQAIFIKEKEGAEK</sequence>
<evidence type="ECO:0000256" key="4">
    <source>
        <dbReference type="ARBA" id="ARBA00022982"/>
    </source>
</evidence>
<dbReference type="InterPro" id="IPR051269">
    <property type="entry name" value="Fe-S_cluster_ET"/>
</dbReference>
<protein>
    <recommendedName>
        <fullName evidence="8">Ferredoxin</fullName>
    </recommendedName>
</protein>
<dbReference type="PRINTS" id="PR00352">
    <property type="entry name" value="3FE4SFRDOXIN"/>
</dbReference>
<keyword evidence="6 8" id="KW-0411">Iron-sulfur</keyword>
<evidence type="ECO:0000256" key="5">
    <source>
        <dbReference type="ARBA" id="ARBA00023004"/>
    </source>
</evidence>
<keyword evidence="4 8" id="KW-0249">Electron transport</keyword>
<accession>A0ABQ4V4M0</accession>
<evidence type="ECO:0000256" key="7">
    <source>
        <dbReference type="ARBA" id="ARBA00023291"/>
    </source>
</evidence>
<evidence type="ECO:0000256" key="8">
    <source>
        <dbReference type="RuleBase" id="RU368020"/>
    </source>
</evidence>
<evidence type="ECO:0000256" key="3">
    <source>
        <dbReference type="ARBA" id="ARBA00022723"/>
    </source>
</evidence>
<dbReference type="Proteomes" id="UP001060504">
    <property type="component" value="Unassembled WGS sequence"/>
</dbReference>
<dbReference type="Pfam" id="PF13459">
    <property type="entry name" value="Fer4_15"/>
    <property type="match status" value="1"/>
</dbReference>
<proteinExistence type="predicted"/>
<comment type="caution">
    <text evidence="9">The sequence shown here is derived from an EMBL/GenBank/DDBJ whole genome shotgun (WGS) entry which is preliminary data.</text>
</comment>
<dbReference type="Gene3D" id="3.30.70.20">
    <property type="match status" value="1"/>
</dbReference>
<evidence type="ECO:0000256" key="6">
    <source>
        <dbReference type="ARBA" id="ARBA00023014"/>
    </source>
</evidence>
<evidence type="ECO:0000256" key="2">
    <source>
        <dbReference type="ARBA" id="ARBA00022448"/>
    </source>
</evidence>
<name>A0ABQ4V4M0_9MYCO</name>
<dbReference type="PANTHER" id="PTHR36923:SF3">
    <property type="entry name" value="FERREDOXIN"/>
    <property type="match status" value="1"/>
</dbReference>
<evidence type="ECO:0000313" key="10">
    <source>
        <dbReference type="Proteomes" id="UP001060504"/>
    </source>
</evidence>
<keyword evidence="7" id="KW-0003">3Fe-4S</keyword>
<keyword evidence="5 8" id="KW-0408">Iron</keyword>